<dbReference type="PANTHER" id="PTHR44196">
    <property type="entry name" value="DEHYDROGENASE/REDUCTASE SDR FAMILY MEMBER 7B"/>
    <property type="match status" value="1"/>
</dbReference>
<dbReference type="InterPro" id="IPR020904">
    <property type="entry name" value="Sc_DH/Rdtase_CS"/>
</dbReference>
<dbReference type="GO" id="GO:0016020">
    <property type="term" value="C:membrane"/>
    <property type="evidence" value="ECO:0007669"/>
    <property type="project" value="TreeGrafter"/>
</dbReference>
<feature type="domain" description="Ketoreductase" evidence="3">
    <location>
        <begin position="6"/>
        <end position="183"/>
    </location>
</feature>
<reference evidence="5" key="1">
    <citation type="submission" date="2019-08" db="EMBL/GenBank/DDBJ databases">
        <title>Limnoglobus roseus gen. nov., sp. nov., a novel freshwater planctomycete with a giant genome from the family Gemmataceae.</title>
        <authorList>
            <person name="Kulichevskaya I.S."/>
            <person name="Naumoff D.G."/>
            <person name="Miroshnikov K."/>
            <person name="Ivanova A."/>
            <person name="Philippov D.A."/>
            <person name="Hakobyan A."/>
            <person name="Rijpstra I.C."/>
            <person name="Sinninghe Damste J.S."/>
            <person name="Liesack W."/>
            <person name="Dedysh S.N."/>
        </authorList>
    </citation>
    <scope>NUCLEOTIDE SEQUENCE [LARGE SCALE GENOMIC DNA]</scope>
    <source>
        <strain evidence="5">PX52</strain>
    </source>
</reference>
<gene>
    <name evidence="4" type="ORF">PX52LOC_02022</name>
</gene>
<dbReference type="InterPro" id="IPR057326">
    <property type="entry name" value="KR_dom"/>
</dbReference>
<organism evidence="4 5">
    <name type="scientific">Limnoglobus roseus</name>
    <dbReference type="NCBI Taxonomy" id="2598579"/>
    <lineage>
        <taxon>Bacteria</taxon>
        <taxon>Pseudomonadati</taxon>
        <taxon>Planctomycetota</taxon>
        <taxon>Planctomycetia</taxon>
        <taxon>Gemmatales</taxon>
        <taxon>Gemmataceae</taxon>
        <taxon>Limnoglobus</taxon>
    </lineage>
</organism>
<dbReference type="InterPro" id="IPR036291">
    <property type="entry name" value="NAD(P)-bd_dom_sf"/>
</dbReference>
<name>A0A5C1AAB4_9BACT</name>
<dbReference type="SUPFAM" id="SSF51735">
    <property type="entry name" value="NAD(P)-binding Rossmann-fold domains"/>
    <property type="match status" value="1"/>
</dbReference>
<dbReference type="OrthoDB" id="9810734at2"/>
<dbReference type="GO" id="GO:0016491">
    <property type="term" value="F:oxidoreductase activity"/>
    <property type="evidence" value="ECO:0007669"/>
    <property type="project" value="UniProtKB-KW"/>
</dbReference>
<dbReference type="AlphaFoldDB" id="A0A5C1AAB4"/>
<evidence type="ECO:0000256" key="1">
    <source>
        <dbReference type="ARBA" id="ARBA00006484"/>
    </source>
</evidence>
<evidence type="ECO:0000313" key="5">
    <source>
        <dbReference type="Proteomes" id="UP000324974"/>
    </source>
</evidence>
<evidence type="ECO:0000313" key="4">
    <source>
        <dbReference type="EMBL" id="QEL15113.1"/>
    </source>
</evidence>
<dbReference type="Gene3D" id="3.40.50.720">
    <property type="entry name" value="NAD(P)-binding Rossmann-like Domain"/>
    <property type="match status" value="1"/>
</dbReference>
<keyword evidence="5" id="KW-1185">Reference proteome</keyword>
<evidence type="ECO:0000256" key="2">
    <source>
        <dbReference type="ARBA" id="ARBA00023002"/>
    </source>
</evidence>
<proteinExistence type="inferred from homology"/>
<dbReference type="SMART" id="SM00822">
    <property type="entry name" value="PKS_KR"/>
    <property type="match status" value="1"/>
</dbReference>
<sequence length="253" mass="26913">MDMKGNTILITGGGSGIGRGLAEAFHKLGNQVIISGRRKDVLDQVTAANPGMKSLPFDIEDATGVKTFAEKVIADFPKLNAVVHNAGIARMENLKEQKDVSDAEAMVATNVLGPIRLNSALLPHLLKQPKATVITVSSGLAFVPLAAGPTYSATKAFLHSYTQSLRHQLQGTKVQVIELPPPYVQTELAGPQQATDPRAVPLAVFIAGVMDILTKKPDATEAVVKECEAFRNAINGEGFDKAFTAVNSMFDAH</sequence>
<dbReference type="EMBL" id="CP042425">
    <property type="protein sequence ID" value="QEL15113.1"/>
    <property type="molecule type" value="Genomic_DNA"/>
</dbReference>
<dbReference type="Pfam" id="PF00106">
    <property type="entry name" value="adh_short"/>
    <property type="match status" value="1"/>
</dbReference>
<dbReference type="InterPro" id="IPR002347">
    <property type="entry name" value="SDR_fam"/>
</dbReference>
<keyword evidence="2" id="KW-0560">Oxidoreductase</keyword>
<dbReference type="PROSITE" id="PS00061">
    <property type="entry name" value="ADH_SHORT"/>
    <property type="match status" value="1"/>
</dbReference>
<dbReference type="Proteomes" id="UP000324974">
    <property type="component" value="Chromosome"/>
</dbReference>
<dbReference type="KEGG" id="lrs:PX52LOC_02022"/>
<comment type="similarity">
    <text evidence="1">Belongs to the short-chain dehydrogenases/reductases (SDR) family.</text>
</comment>
<dbReference type="PRINTS" id="PR00081">
    <property type="entry name" value="GDHRDH"/>
</dbReference>
<dbReference type="RefSeq" id="WP_149109958.1">
    <property type="nucleotide sequence ID" value="NZ_CP042425.1"/>
</dbReference>
<dbReference type="PANTHER" id="PTHR44196:SF1">
    <property type="entry name" value="DEHYDROGENASE_REDUCTASE SDR FAMILY MEMBER 7B"/>
    <property type="match status" value="1"/>
</dbReference>
<accession>A0A5C1AAB4</accession>
<evidence type="ECO:0000259" key="3">
    <source>
        <dbReference type="SMART" id="SM00822"/>
    </source>
</evidence>
<protein>
    <submittedName>
        <fullName evidence="4">KR domain-containing protein</fullName>
    </submittedName>
</protein>